<dbReference type="AlphaFoldDB" id="A0A6J1IP26"/>
<feature type="compositionally biased region" description="Basic and acidic residues" evidence="1">
    <location>
        <begin position="239"/>
        <end position="249"/>
    </location>
</feature>
<evidence type="ECO:0000313" key="4">
    <source>
        <dbReference type="RefSeq" id="XP_022979572.1"/>
    </source>
</evidence>
<dbReference type="Pfam" id="PF22936">
    <property type="entry name" value="Pol_BBD"/>
    <property type="match status" value="1"/>
</dbReference>
<feature type="domain" description="Retrovirus-related Pol polyprotein from transposon TNT 1-94-like beta-barrel" evidence="2">
    <location>
        <begin position="280"/>
        <end position="333"/>
    </location>
</feature>
<feature type="compositionally biased region" description="Basic and acidic residues" evidence="1">
    <location>
        <begin position="255"/>
        <end position="264"/>
    </location>
</feature>
<name>A0A6J1IP26_CUCMA</name>
<organism evidence="3 4">
    <name type="scientific">Cucurbita maxima</name>
    <name type="common">Pumpkin</name>
    <name type="synonym">Winter squash</name>
    <dbReference type="NCBI Taxonomy" id="3661"/>
    <lineage>
        <taxon>Eukaryota</taxon>
        <taxon>Viridiplantae</taxon>
        <taxon>Streptophyta</taxon>
        <taxon>Embryophyta</taxon>
        <taxon>Tracheophyta</taxon>
        <taxon>Spermatophyta</taxon>
        <taxon>Magnoliopsida</taxon>
        <taxon>eudicotyledons</taxon>
        <taxon>Gunneridae</taxon>
        <taxon>Pentapetalae</taxon>
        <taxon>rosids</taxon>
        <taxon>fabids</taxon>
        <taxon>Cucurbitales</taxon>
        <taxon>Cucurbitaceae</taxon>
        <taxon>Cucurbiteae</taxon>
        <taxon>Cucurbita</taxon>
    </lineage>
</organism>
<dbReference type="Proteomes" id="UP000504608">
    <property type="component" value="Unplaced"/>
</dbReference>
<sequence length="347" mass="39888">MAAEKQVENYVQPAIPRFDGHYDHWAMLMENFLRSKEFFDMVETGYEEPNEGEVLSADRQQLLTASKLKDLKVKNYLFQSIDRTILETMLQKKTSKEIWDSMRRKYQGSTRVKRAQLQAVRRDFEILQMQKGETVNDYIGKVISLASKMRMHGGSITDVAVVEKILRSLTPKFDYIVCSIEEANNVEEMQIDELQSSLLVHEQRLNRTSAIEEMTTLKISTPSETSSSRGRGQRRGRGRERGSRERSGDVGRSADLVRNDYDNKGKRHFDKSKVADQGVWVVDSGCSNHMTGCKEFFSTLDENFHNTVSLDNNSSLQVMGKGTVDIKTQRQKQNLWQQQHARAKQFG</sequence>
<evidence type="ECO:0000256" key="1">
    <source>
        <dbReference type="SAM" id="MobiDB-lite"/>
    </source>
</evidence>
<dbReference type="RefSeq" id="XP_022979572.1">
    <property type="nucleotide sequence ID" value="XM_023123804.1"/>
</dbReference>
<dbReference type="PANTHER" id="PTHR35317:SF27">
    <property type="entry name" value="RETROVIRUS-RELATED POL POLYPROTEIN FROM TRANSPOSON TNT 1-94"/>
    <property type="match status" value="1"/>
</dbReference>
<dbReference type="Pfam" id="PF14223">
    <property type="entry name" value="Retrotran_gag_2"/>
    <property type="match status" value="1"/>
</dbReference>
<dbReference type="InterPro" id="IPR054722">
    <property type="entry name" value="PolX-like_BBD"/>
</dbReference>
<protein>
    <submittedName>
        <fullName evidence="4">Uncharacterized protein LOC111479253</fullName>
    </submittedName>
</protein>
<dbReference type="PANTHER" id="PTHR35317">
    <property type="entry name" value="OS04G0629600 PROTEIN"/>
    <property type="match status" value="1"/>
</dbReference>
<feature type="region of interest" description="Disordered" evidence="1">
    <location>
        <begin position="211"/>
        <end position="267"/>
    </location>
</feature>
<dbReference type="GeneID" id="111479253"/>
<gene>
    <name evidence="4" type="primary">LOC111479253</name>
</gene>
<dbReference type="KEGG" id="cmax:111479253"/>
<accession>A0A6J1IP26</accession>
<reference evidence="4" key="1">
    <citation type="submission" date="2025-08" db="UniProtKB">
        <authorList>
            <consortium name="RefSeq"/>
        </authorList>
    </citation>
    <scope>IDENTIFICATION</scope>
    <source>
        <tissue evidence="4">Young leaves</tissue>
    </source>
</reference>
<evidence type="ECO:0000313" key="3">
    <source>
        <dbReference type="Proteomes" id="UP000504608"/>
    </source>
</evidence>
<evidence type="ECO:0000259" key="2">
    <source>
        <dbReference type="Pfam" id="PF22936"/>
    </source>
</evidence>
<keyword evidence="3" id="KW-1185">Reference proteome</keyword>
<dbReference type="OrthoDB" id="2013098at2759"/>
<proteinExistence type="predicted"/>